<dbReference type="EMBL" id="FOBS01000010">
    <property type="protein sequence ID" value="SEM32930.1"/>
    <property type="molecule type" value="Genomic_DNA"/>
</dbReference>
<keyword evidence="3" id="KW-1185">Reference proteome</keyword>
<gene>
    <name evidence="2" type="ORF">SAMN04489760_110113</name>
</gene>
<dbReference type="RefSeq" id="WP_093883342.1">
    <property type="nucleotide sequence ID" value="NZ_FOBS01000010.1"/>
</dbReference>
<accession>A0A1H7XGP2</accession>
<evidence type="ECO:0000313" key="3">
    <source>
        <dbReference type="Proteomes" id="UP000198744"/>
    </source>
</evidence>
<evidence type="ECO:0000256" key="1">
    <source>
        <dbReference type="SAM" id="MobiDB-lite"/>
    </source>
</evidence>
<evidence type="ECO:0000313" key="2">
    <source>
        <dbReference type="EMBL" id="SEM32930.1"/>
    </source>
</evidence>
<reference evidence="2 3" key="1">
    <citation type="submission" date="2016-10" db="EMBL/GenBank/DDBJ databases">
        <authorList>
            <person name="de Groot N.N."/>
        </authorList>
    </citation>
    <scope>NUCLEOTIDE SEQUENCE [LARGE SCALE GENOMIC DNA]</scope>
    <source>
        <strain evidence="2 3">DSM 8423</strain>
    </source>
</reference>
<dbReference type="STRING" id="43775.SAMN04489760_110113"/>
<sequence>MGTDHGIDSGELGGLILSVVTDIKMEKERLDKLIEAAADQDKITLKVLYNAVVTNLTAYNAQKTSAKLKDWRQAESALLKSISELESKYFPKDRPLTNLLAVADWLKHHGWKVSKSKLYADAKTGKIAPSSDGTYPIKSIEKYAGQYLRQKGALGRHDEALSSIAEEKADAEKRKAIADASLKEILLDEKRRNLVDRGYFDRELSRRAAIFRSDLEGMVRSKASDIAALVHGDSGRISELIDYMLNELEVVLARYSDDKPIEVPETRLVEDDLQDDEKEYDEEQEGKSWLNL</sequence>
<feature type="compositionally biased region" description="Acidic residues" evidence="1">
    <location>
        <begin position="271"/>
        <end position="284"/>
    </location>
</feature>
<dbReference type="OrthoDB" id="5452435at2"/>
<name>A0A1H7XGP2_9BACT</name>
<proteinExistence type="predicted"/>
<protein>
    <submittedName>
        <fullName evidence="2">Uncharacterized protein</fullName>
    </submittedName>
</protein>
<dbReference type="Proteomes" id="UP000198744">
    <property type="component" value="Unassembled WGS sequence"/>
</dbReference>
<dbReference type="AlphaFoldDB" id="A0A1H7XGP2"/>
<feature type="region of interest" description="Disordered" evidence="1">
    <location>
        <begin position="265"/>
        <end position="292"/>
    </location>
</feature>
<organism evidence="2 3">
    <name type="scientific">Syntrophus gentianae</name>
    <dbReference type="NCBI Taxonomy" id="43775"/>
    <lineage>
        <taxon>Bacteria</taxon>
        <taxon>Pseudomonadati</taxon>
        <taxon>Thermodesulfobacteriota</taxon>
        <taxon>Syntrophia</taxon>
        <taxon>Syntrophales</taxon>
        <taxon>Syntrophaceae</taxon>
        <taxon>Syntrophus</taxon>
    </lineage>
</organism>